<dbReference type="OrthoDB" id="5829701at2759"/>
<dbReference type="PANTHER" id="PTHR46957:SF3">
    <property type="entry name" value="CYTOKINE RECEPTOR"/>
    <property type="match status" value="1"/>
</dbReference>
<dbReference type="PROSITE" id="PS50055">
    <property type="entry name" value="TYR_PHOSPHATASE_PTP"/>
    <property type="match status" value="1"/>
</dbReference>
<evidence type="ECO:0000259" key="2">
    <source>
        <dbReference type="PROSITE" id="PS50055"/>
    </source>
</evidence>
<dbReference type="PANTHER" id="PTHR46957">
    <property type="entry name" value="CYTOKINE RECEPTOR"/>
    <property type="match status" value="1"/>
</dbReference>
<dbReference type="Pfam" id="PF00102">
    <property type="entry name" value="Y_phosphatase"/>
    <property type="match status" value="1"/>
</dbReference>
<evidence type="ECO:0000256" key="1">
    <source>
        <dbReference type="ARBA" id="ARBA00022912"/>
    </source>
</evidence>
<accession>A0A2G9TJB1</accession>
<dbReference type="InterPro" id="IPR000242">
    <property type="entry name" value="PTP_cat"/>
</dbReference>
<feature type="non-terminal residue" evidence="3">
    <location>
        <position position="500"/>
    </location>
</feature>
<dbReference type="GO" id="GO:0016020">
    <property type="term" value="C:membrane"/>
    <property type="evidence" value="ECO:0007669"/>
    <property type="project" value="UniProtKB-SubCell"/>
</dbReference>
<feature type="domain" description="Tyrosine-protein phosphatase" evidence="2">
    <location>
        <begin position="441"/>
        <end position="500"/>
    </location>
</feature>
<dbReference type="InterPro" id="IPR003961">
    <property type="entry name" value="FN3_dom"/>
</dbReference>
<dbReference type="InterPro" id="IPR050713">
    <property type="entry name" value="RTP_Phos/Ushers"/>
</dbReference>
<dbReference type="EMBL" id="KZ362551">
    <property type="protein sequence ID" value="PIO58059.1"/>
    <property type="molecule type" value="Genomic_DNA"/>
</dbReference>
<proteinExistence type="predicted"/>
<evidence type="ECO:0000313" key="4">
    <source>
        <dbReference type="Proteomes" id="UP000230423"/>
    </source>
</evidence>
<dbReference type="InterPro" id="IPR013783">
    <property type="entry name" value="Ig-like_fold"/>
</dbReference>
<dbReference type="SUPFAM" id="SSF52799">
    <property type="entry name" value="(Phosphotyrosine protein) phosphatases II"/>
    <property type="match status" value="1"/>
</dbReference>
<protein>
    <submittedName>
        <fullName evidence="3">Fibronectin type III domain protein</fullName>
    </submittedName>
</protein>
<dbReference type="InterPro" id="IPR036116">
    <property type="entry name" value="FN3_sf"/>
</dbReference>
<dbReference type="GO" id="GO:0004725">
    <property type="term" value="F:protein tyrosine phosphatase activity"/>
    <property type="evidence" value="ECO:0007669"/>
    <property type="project" value="InterPro"/>
</dbReference>
<sequence length="500" mass="56543">MTEFEKMNTPYCWELDIRNVQLSDSGSYMCHVNANQQPSVNYTIEFQVKAPRTIQNLTIVTNDVSANVSWDVQQGPQLKIGLRLVRRTGLNGQEVFSQMNAISPVTIGNLRAATPYKLYVTVNDSQTDPFEITELFNTAESKPHPPKYEDVRVLNSGSSLICEVEWRAPALTNGRISRYYVRVQGAVRRMRPGSALVADDFPPPTDEEKCANWDEREDASHGINPIEFTTEFLSCKYGPLKPNRNYTITVWAENSAGRSSPLVFPKHCITNYAQPDVVEKPVTSTNANHTSFNLAFKSKPDDTNGPISCYYIGIVPLLKNVSLETLPPPQEIVMDTVSKAFNNNLNALAAEKKRFFAYIAESYTEYPVDTVIGDGRGVTGMKPCSVLRGEVSQWCHWLWMSKESSMGVERTLLRPSTYHAIAVDDLPSEYLMRHRDSDFLFAQEYEALPHYKLDAVASARKENACKNRYNDIRAFDATRVKLRVLNNDENTDYINANMIR</sequence>
<keyword evidence="4" id="KW-1185">Reference proteome</keyword>
<dbReference type="SUPFAM" id="SSF49265">
    <property type="entry name" value="Fibronectin type III"/>
    <property type="match status" value="2"/>
</dbReference>
<gene>
    <name evidence="3" type="ORF">TELCIR_20515</name>
</gene>
<dbReference type="InterPro" id="IPR029021">
    <property type="entry name" value="Prot-tyrosine_phosphatase-like"/>
</dbReference>
<dbReference type="AlphaFoldDB" id="A0A2G9TJB1"/>
<dbReference type="InterPro" id="IPR036179">
    <property type="entry name" value="Ig-like_dom_sf"/>
</dbReference>
<keyword evidence="1" id="KW-0904">Protein phosphatase</keyword>
<name>A0A2G9TJB1_TELCI</name>
<dbReference type="Proteomes" id="UP000230423">
    <property type="component" value="Unassembled WGS sequence"/>
</dbReference>
<reference evidence="3 4" key="1">
    <citation type="submission" date="2015-09" db="EMBL/GenBank/DDBJ databases">
        <title>Draft genome of the parasitic nematode Teladorsagia circumcincta isolate WARC Sus (inbred).</title>
        <authorList>
            <person name="Mitreva M."/>
        </authorList>
    </citation>
    <scope>NUCLEOTIDE SEQUENCE [LARGE SCALE GENOMIC DNA]</scope>
    <source>
        <strain evidence="3 4">S</strain>
    </source>
</reference>
<dbReference type="SMART" id="SM00060">
    <property type="entry name" value="FN3"/>
    <property type="match status" value="2"/>
</dbReference>
<dbReference type="Gene3D" id="3.90.190.10">
    <property type="entry name" value="Protein tyrosine phosphatase superfamily"/>
    <property type="match status" value="1"/>
</dbReference>
<dbReference type="SUPFAM" id="SSF48726">
    <property type="entry name" value="Immunoglobulin"/>
    <property type="match status" value="1"/>
</dbReference>
<organism evidence="3 4">
    <name type="scientific">Teladorsagia circumcincta</name>
    <name type="common">Brown stomach worm</name>
    <name type="synonym">Ostertagia circumcincta</name>
    <dbReference type="NCBI Taxonomy" id="45464"/>
    <lineage>
        <taxon>Eukaryota</taxon>
        <taxon>Metazoa</taxon>
        <taxon>Ecdysozoa</taxon>
        <taxon>Nematoda</taxon>
        <taxon>Chromadorea</taxon>
        <taxon>Rhabditida</taxon>
        <taxon>Rhabditina</taxon>
        <taxon>Rhabditomorpha</taxon>
        <taxon>Strongyloidea</taxon>
        <taxon>Trichostrongylidae</taxon>
        <taxon>Teladorsagia</taxon>
    </lineage>
</organism>
<dbReference type="Gene3D" id="2.60.40.10">
    <property type="entry name" value="Immunoglobulins"/>
    <property type="match status" value="2"/>
</dbReference>
<dbReference type="CDD" id="cd00063">
    <property type="entry name" value="FN3"/>
    <property type="match status" value="1"/>
</dbReference>
<evidence type="ECO:0000313" key="3">
    <source>
        <dbReference type="EMBL" id="PIO58059.1"/>
    </source>
</evidence>
<keyword evidence="1" id="KW-0378">Hydrolase</keyword>